<keyword evidence="2" id="KW-0812">Transmembrane</keyword>
<feature type="transmembrane region" description="Helical" evidence="2">
    <location>
        <begin position="63"/>
        <end position="82"/>
    </location>
</feature>
<evidence type="ECO:0000313" key="3">
    <source>
        <dbReference type="EMBL" id="XBT93951.1"/>
    </source>
</evidence>
<feature type="transmembrane region" description="Helical" evidence="2">
    <location>
        <begin position="29"/>
        <end position="51"/>
    </location>
</feature>
<protein>
    <submittedName>
        <fullName evidence="3">Uncharacterized protein</fullName>
    </submittedName>
</protein>
<dbReference type="AlphaFoldDB" id="A0AAU7RUU4"/>
<sequence>MKHEDDETEVGAPIAPRVKDRKDETRRPIAIWLTIAIIAFAFVGLLGVIFLPDRAPAIKDQTATTLAMLVGIYGTVLGFYFGKTK</sequence>
<keyword evidence="2" id="KW-1133">Transmembrane helix</keyword>
<name>A0AAU7RUU4_9HYPH</name>
<evidence type="ECO:0000256" key="2">
    <source>
        <dbReference type="SAM" id="Phobius"/>
    </source>
</evidence>
<organism evidence="3">
    <name type="scientific">Rhizobium sp. ZPR3</name>
    <dbReference type="NCBI Taxonomy" id="3158967"/>
    <lineage>
        <taxon>Bacteria</taxon>
        <taxon>Pseudomonadati</taxon>
        <taxon>Pseudomonadota</taxon>
        <taxon>Alphaproteobacteria</taxon>
        <taxon>Hyphomicrobiales</taxon>
        <taxon>Rhizobiaceae</taxon>
        <taxon>Rhizobium/Agrobacterium group</taxon>
        <taxon>Rhizobium</taxon>
    </lineage>
</organism>
<reference evidence="3" key="1">
    <citation type="submission" date="2024-06" db="EMBL/GenBank/DDBJ databases">
        <authorList>
            <person name="Li T."/>
            <person name="Gao R."/>
        </authorList>
    </citation>
    <scope>NUCLEOTIDE SEQUENCE</scope>
    <source>
        <strain evidence="3">ZPR3</strain>
    </source>
</reference>
<dbReference type="RefSeq" id="WP_349958074.1">
    <property type="nucleotide sequence ID" value="NZ_CP157960.1"/>
</dbReference>
<accession>A0AAU7RUU4</accession>
<proteinExistence type="predicted"/>
<keyword evidence="2" id="KW-0472">Membrane</keyword>
<evidence type="ECO:0000256" key="1">
    <source>
        <dbReference type="SAM" id="MobiDB-lite"/>
    </source>
</evidence>
<gene>
    <name evidence="3" type="ORF">ABM479_05680</name>
</gene>
<dbReference type="EMBL" id="CP157960">
    <property type="protein sequence ID" value="XBT93951.1"/>
    <property type="molecule type" value="Genomic_DNA"/>
</dbReference>
<feature type="region of interest" description="Disordered" evidence="1">
    <location>
        <begin position="1"/>
        <end position="23"/>
    </location>
</feature>